<dbReference type="InParanoid" id="L0H918"/>
<gene>
    <name evidence="2" type="ordered locus">Metfor_0127</name>
</gene>
<dbReference type="AlphaFoldDB" id="L0H918"/>
<evidence type="ECO:0000313" key="3">
    <source>
        <dbReference type="Proteomes" id="UP000010824"/>
    </source>
</evidence>
<dbReference type="eggNOG" id="arCOG03788">
    <property type="taxonomic scope" value="Archaea"/>
</dbReference>
<evidence type="ECO:0000313" key="2">
    <source>
        <dbReference type="EMBL" id="AGB01212.1"/>
    </source>
</evidence>
<name>L0H918_METFS</name>
<dbReference type="SMART" id="SM00769">
    <property type="entry name" value="WHy"/>
    <property type="match status" value="1"/>
</dbReference>
<dbReference type="STRING" id="593750.Metfor_0127"/>
<dbReference type="Proteomes" id="UP000010824">
    <property type="component" value="Chromosome"/>
</dbReference>
<feature type="domain" description="Water stress and hypersensitive response" evidence="1">
    <location>
        <begin position="9"/>
        <end position="128"/>
    </location>
</feature>
<dbReference type="Gene3D" id="2.60.40.1820">
    <property type="match status" value="1"/>
</dbReference>
<dbReference type="GeneID" id="14308800"/>
<accession>L0H918</accession>
<reference evidence="2 3" key="2">
    <citation type="journal article" date="2014" name="Genome Announc.">
        <title>Complete Genome Sequence of Methanoregula formicica SMSPT, a Mesophilic Hydrogenotrophic Methanogen Isolated from a Methanogenic Upflow Anaerobic Sludge Blanket Reactor.</title>
        <authorList>
            <person name="Yamamoto K."/>
            <person name="Tamaki H."/>
            <person name="Cadillo-Quiroz H."/>
            <person name="Imachi H."/>
            <person name="Kyrpides N."/>
            <person name="Woyke T."/>
            <person name="Goodwin L."/>
            <person name="Zinder S.H."/>
            <person name="Kamagata Y."/>
            <person name="Liu W.T."/>
        </authorList>
    </citation>
    <scope>NUCLEOTIDE SEQUENCE [LARGE SCALE GENOMIC DNA]</scope>
    <source>
        <strain evidence="3">DSM 22288 / NBRC 105244 / SMSP</strain>
    </source>
</reference>
<sequence>MPFLHEPEVSLEEVRLRSLSISSLELDVAIRVKNKNPLGVTVQEVSFKVLCRDCATVRQIATGNTGRVTIKANDSTLITVPVRSDNAILLAALAALAAQGIVQVTIKGTAVVDAILFHWSVPFEKTLPVTMDQIVRAAAMEGKK</sequence>
<dbReference type="OrthoDB" id="111331at2157"/>
<dbReference type="HOGENOM" id="CLU_1792123_0_0_2"/>
<keyword evidence="3" id="KW-1185">Reference proteome</keyword>
<dbReference type="InterPro" id="IPR004864">
    <property type="entry name" value="LEA_2"/>
</dbReference>
<organism evidence="2 3">
    <name type="scientific">Methanoregula formicica (strain DSM 22288 / NBRC 105244 / SMSP)</name>
    <dbReference type="NCBI Taxonomy" id="593750"/>
    <lineage>
        <taxon>Archaea</taxon>
        <taxon>Methanobacteriati</taxon>
        <taxon>Methanobacteriota</taxon>
        <taxon>Stenosarchaea group</taxon>
        <taxon>Methanomicrobia</taxon>
        <taxon>Methanomicrobiales</taxon>
        <taxon>Methanoregulaceae</taxon>
        <taxon>Methanoregula</taxon>
    </lineage>
</organism>
<dbReference type="KEGG" id="mfo:Metfor_0127"/>
<dbReference type="RefSeq" id="WP_015284176.1">
    <property type="nucleotide sequence ID" value="NC_019943.1"/>
</dbReference>
<evidence type="ECO:0000259" key="1">
    <source>
        <dbReference type="SMART" id="SM00769"/>
    </source>
</evidence>
<dbReference type="InterPro" id="IPR013990">
    <property type="entry name" value="WHy-dom"/>
</dbReference>
<dbReference type="SUPFAM" id="SSF117070">
    <property type="entry name" value="LEA14-like"/>
    <property type="match status" value="1"/>
</dbReference>
<dbReference type="EMBL" id="CP003167">
    <property type="protein sequence ID" value="AGB01212.1"/>
    <property type="molecule type" value="Genomic_DNA"/>
</dbReference>
<reference evidence="3" key="1">
    <citation type="submission" date="2011-12" db="EMBL/GenBank/DDBJ databases">
        <title>Complete sequence of Methanoregula formicicum SMSP.</title>
        <authorList>
            <person name="Lucas S."/>
            <person name="Han J."/>
            <person name="Lapidus A."/>
            <person name="Cheng J.-F."/>
            <person name="Goodwin L."/>
            <person name="Pitluck S."/>
            <person name="Peters L."/>
            <person name="Ovchinnikova G."/>
            <person name="Teshima H."/>
            <person name="Detter J.C."/>
            <person name="Han C."/>
            <person name="Tapia R."/>
            <person name="Land M."/>
            <person name="Hauser L."/>
            <person name="Kyrpides N."/>
            <person name="Ivanova N."/>
            <person name="Pagani I."/>
            <person name="Imachi H."/>
            <person name="Tamaki H."/>
            <person name="Sekiguchi Y."/>
            <person name="Kamagata Y."/>
            <person name="Cadillo-Quiroz H."/>
            <person name="Zinder S."/>
            <person name="Liu W.-T."/>
            <person name="Woyke T."/>
        </authorList>
    </citation>
    <scope>NUCLEOTIDE SEQUENCE [LARGE SCALE GENOMIC DNA]</scope>
    <source>
        <strain evidence="3">DSM 22288 / NBRC 105244 / SMSP</strain>
    </source>
</reference>
<protein>
    <submittedName>
        <fullName evidence="2">Conserved secreted protein</fullName>
    </submittedName>
</protein>
<dbReference type="Pfam" id="PF03168">
    <property type="entry name" value="LEA_2"/>
    <property type="match status" value="1"/>
</dbReference>
<dbReference type="GO" id="GO:0009269">
    <property type="term" value="P:response to desiccation"/>
    <property type="evidence" value="ECO:0007669"/>
    <property type="project" value="InterPro"/>
</dbReference>
<proteinExistence type="predicted"/>